<keyword evidence="3" id="KW-0804">Transcription</keyword>
<protein>
    <submittedName>
        <fullName evidence="5">Response regulator transcription factor</fullName>
    </submittedName>
</protein>
<dbReference type="InterPro" id="IPR036388">
    <property type="entry name" value="WH-like_DNA-bd_sf"/>
</dbReference>
<gene>
    <name evidence="5" type="ORF">ABHF33_10765</name>
</gene>
<dbReference type="Gene3D" id="1.10.10.10">
    <property type="entry name" value="Winged helix-like DNA-binding domain superfamily/Winged helix DNA-binding domain"/>
    <property type="match status" value="1"/>
</dbReference>
<dbReference type="PROSITE" id="PS00622">
    <property type="entry name" value="HTH_LUXR_1"/>
    <property type="match status" value="1"/>
</dbReference>
<dbReference type="PRINTS" id="PR00038">
    <property type="entry name" value="HTHLUXR"/>
</dbReference>
<dbReference type="KEGG" id="cmav:ABHF33_10765"/>
<dbReference type="Pfam" id="PF00196">
    <property type="entry name" value="GerE"/>
    <property type="match status" value="1"/>
</dbReference>
<dbReference type="AlphaFoldDB" id="A0AAU7F4H6"/>
<reference evidence="5" key="1">
    <citation type="submission" date="2024-05" db="EMBL/GenBank/DDBJ databases">
        <authorList>
            <person name="Yang L."/>
            <person name="Pan L."/>
        </authorList>
    </citation>
    <scope>NUCLEOTIDE SEQUENCE</scope>
    <source>
        <strain evidence="5">FCG-7</strain>
    </source>
</reference>
<keyword evidence="2" id="KW-0238">DNA-binding</keyword>
<keyword evidence="1" id="KW-0805">Transcription regulation</keyword>
<evidence type="ECO:0000313" key="5">
    <source>
        <dbReference type="EMBL" id="XBL99554.1"/>
    </source>
</evidence>
<dbReference type="GO" id="GO:0003677">
    <property type="term" value="F:DNA binding"/>
    <property type="evidence" value="ECO:0007669"/>
    <property type="project" value="UniProtKB-KW"/>
</dbReference>
<feature type="domain" description="HTH luxR-type" evidence="4">
    <location>
        <begin position="158"/>
        <end position="223"/>
    </location>
</feature>
<dbReference type="RefSeq" id="WP_348943971.1">
    <property type="nucleotide sequence ID" value="NZ_CP157355.1"/>
</dbReference>
<dbReference type="CDD" id="cd06170">
    <property type="entry name" value="LuxR_C_like"/>
    <property type="match status" value="1"/>
</dbReference>
<name>A0AAU7F4H6_9NEIS</name>
<sequence>MISAALGDAMSANHVIVSPSRELAMRWCPLLTGRGAIELYRQWPSIAQIQQLAPVFCVFDLAAWQRPEQIPDLKLLSSQLAICLVCDSFSVAEELRWLATGIRACCTHDLDDERLKTIIDVTVRGGIWVSSRALPMLMQGLQHFTAEARHTATSAASADNSLAILTPQERKIAQLVGQGESNKLIARALNISDHTVKSHLSAIFSKLHLSDRVHLALLVNQGDVKGHSVDR</sequence>
<organism evidence="5">
    <name type="scientific">Chitinibacter mangrovi</name>
    <dbReference type="NCBI Taxonomy" id="3153927"/>
    <lineage>
        <taxon>Bacteria</taxon>
        <taxon>Pseudomonadati</taxon>
        <taxon>Pseudomonadota</taxon>
        <taxon>Betaproteobacteria</taxon>
        <taxon>Neisseriales</taxon>
        <taxon>Chitinibacteraceae</taxon>
        <taxon>Chitinibacter</taxon>
    </lineage>
</organism>
<dbReference type="GO" id="GO:0006355">
    <property type="term" value="P:regulation of DNA-templated transcription"/>
    <property type="evidence" value="ECO:0007669"/>
    <property type="project" value="InterPro"/>
</dbReference>
<evidence type="ECO:0000256" key="3">
    <source>
        <dbReference type="ARBA" id="ARBA00023163"/>
    </source>
</evidence>
<dbReference type="InterPro" id="IPR000792">
    <property type="entry name" value="Tscrpt_reg_LuxR_C"/>
</dbReference>
<dbReference type="InterPro" id="IPR016032">
    <property type="entry name" value="Sig_transdc_resp-reg_C-effctor"/>
</dbReference>
<evidence type="ECO:0000259" key="4">
    <source>
        <dbReference type="PROSITE" id="PS50043"/>
    </source>
</evidence>
<dbReference type="PANTHER" id="PTHR44688">
    <property type="entry name" value="DNA-BINDING TRANSCRIPTIONAL ACTIVATOR DEVR_DOSR"/>
    <property type="match status" value="1"/>
</dbReference>
<dbReference type="EMBL" id="CP157355">
    <property type="protein sequence ID" value="XBL99554.1"/>
    <property type="molecule type" value="Genomic_DNA"/>
</dbReference>
<evidence type="ECO:0000256" key="2">
    <source>
        <dbReference type="ARBA" id="ARBA00023125"/>
    </source>
</evidence>
<evidence type="ECO:0000256" key="1">
    <source>
        <dbReference type="ARBA" id="ARBA00023015"/>
    </source>
</evidence>
<proteinExistence type="predicted"/>
<accession>A0AAU7F4H6</accession>
<dbReference type="PROSITE" id="PS50043">
    <property type="entry name" value="HTH_LUXR_2"/>
    <property type="match status" value="1"/>
</dbReference>
<dbReference type="SUPFAM" id="SSF46894">
    <property type="entry name" value="C-terminal effector domain of the bipartite response regulators"/>
    <property type="match status" value="1"/>
</dbReference>
<dbReference type="PANTHER" id="PTHR44688:SF16">
    <property type="entry name" value="DNA-BINDING TRANSCRIPTIONAL ACTIVATOR DEVR_DOSR"/>
    <property type="match status" value="1"/>
</dbReference>
<dbReference type="SMART" id="SM00421">
    <property type="entry name" value="HTH_LUXR"/>
    <property type="match status" value="1"/>
</dbReference>